<dbReference type="EMBL" id="CAGI01000159">
    <property type="protein sequence ID" value="CCF50950.1"/>
    <property type="molecule type" value="Genomic_DNA"/>
</dbReference>
<evidence type="ECO:0000313" key="2">
    <source>
        <dbReference type="Proteomes" id="UP000006174"/>
    </source>
</evidence>
<accession>I2FVK7</accession>
<name>I2FVK7_USTHO</name>
<dbReference type="OrthoDB" id="10365684at2759"/>
<dbReference type="HOGENOM" id="CLU_2051407_0_0_1"/>
<evidence type="ECO:0000313" key="1">
    <source>
        <dbReference type="EMBL" id="CCF50950.1"/>
    </source>
</evidence>
<gene>
    <name evidence="1" type="ORF">UHOR_06851</name>
</gene>
<dbReference type="Proteomes" id="UP000006174">
    <property type="component" value="Unassembled WGS sequence"/>
</dbReference>
<comment type="caution">
    <text evidence="1">The sequence shown here is derived from an EMBL/GenBank/DDBJ whole genome shotgun (WGS) entry which is preliminary data.</text>
</comment>
<protein>
    <submittedName>
        <fullName evidence="1">Uncharacterized protein</fullName>
    </submittedName>
</protein>
<reference evidence="1 2" key="1">
    <citation type="journal article" date="2012" name="Plant Cell">
        <title>Genome comparison of barley and maize smut fungi reveals targeted loss of RNA silencing components and species-specific presence of transposable elements.</title>
        <authorList>
            <person name="Laurie J.D."/>
            <person name="Ali S."/>
            <person name="Linning R."/>
            <person name="Mannhaupt G."/>
            <person name="Wong P."/>
            <person name="Gueldener U."/>
            <person name="Muensterkoetter M."/>
            <person name="Moore R."/>
            <person name="Kahmann R."/>
            <person name="Bakkeren G."/>
            <person name="Schirawski J."/>
        </authorList>
    </citation>
    <scope>NUCLEOTIDE SEQUENCE [LARGE SCALE GENOMIC DNA]</scope>
    <source>
        <strain evidence="2">Uh4875-4</strain>
    </source>
</reference>
<keyword evidence="2" id="KW-1185">Reference proteome</keyword>
<organism evidence="1 2">
    <name type="scientific">Ustilago hordei</name>
    <name type="common">Barley covered smut fungus</name>
    <dbReference type="NCBI Taxonomy" id="120017"/>
    <lineage>
        <taxon>Eukaryota</taxon>
        <taxon>Fungi</taxon>
        <taxon>Dikarya</taxon>
        <taxon>Basidiomycota</taxon>
        <taxon>Ustilaginomycotina</taxon>
        <taxon>Ustilaginomycetes</taxon>
        <taxon>Ustilaginales</taxon>
        <taxon>Ustilaginaceae</taxon>
        <taxon>Ustilago</taxon>
    </lineage>
</organism>
<sequence>MSMAKLVVQNRSTRRTRRLLLDGTKASKILDTITLQYADRHPRQSRHQSQRAYRSMAAADIARSRPLYLGALTPKPEHHLQSSQRLSKCQSKHGGAFSIVATRIFTVEQSNMLSLLINGP</sequence>
<proteinExistence type="predicted"/>
<dbReference type="AlphaFoldDB" id="I2FVK7"/>